<feature type="binding site" evidence="1">
    <location>
        <position position="93"/>
    </location>
    <ligand>
        <name>Ni(2+)</name>
        <dbReference type="ChEBI" id="CHEBI:49786"/>
    </ligand>
</feature>
<dbReference type="InterPro" id="IPR036388">
    <property type="entry name" value="WH-like_DNA-bd_sf"/>
</dbReference>
<feature type="domain" description="3H" evidence="2">
    <location>
        <begin position="81"/>
        <end position="177"/>
    </location>
</feature>
<dbReference type="RefSeq" id="WP_116554860.1">
    <property type="nucleotide sequence ID" value="NZ_QCZG01000020.1"/>
</dbReference>
<dbReference type="InterPro" id="IPR026043">
    <property type="entry name" value="NadR"/>
</dbReference>
<dbReference type="AlphaFoldDB" id="A0A2U1K0L5"/>
<keyword evidence="1" id="KW-0479">Metal-binding</keyword>
<evidence type="ECO:0000259" key="3">
    <source>
        <dbReference type="Pfam" id="PF08279"/>
    </source>
</evidence>
<dbReference type="PANTHER" id="PTHR40068:SF1">
    <property type="entry name" value="TRANSCRIPTION REPRESSOR NIAR-RELATED"/>
    <property type="match status" value="1"/>
</dbReference>
<evidence type="ECO:0000313" key="5">
    <source>
        <dbReference type="Proteomes" id="UP000245998"/>
    </source>
</evidence>
<keyword evidence="5" id="KW-1185">Reference proteome</keyword>
<feature type="domain" description="Helix-turn-helix type 11" evidence="3">
    <location>
        <begin position="13"/>
        <end position="65"/>
    </location>
</feature>
<dbReference type="OrthoDB" id="9792661at2"/>
<proteinExistence type="predicted"/>
<dbReference type="Proteomes" id="UP000245998">
    <property type="component" value="Unassembled WGS sequence"/>
</dbReference>
<dbReference type="GO" id="GO:0046872">
    <property type="term" value="F:metal ion binding"/>
    <property type="evidence" value="ECO:0007669"/>
    <property type="project" value="UniProtKB-KW"/>
</dbReference>
<dbReference type="Gene3D" id="3.30.1340.20">
    <property type="entry name" value="3H domain"/>
    <property type="match status" value="1"/>
</dbReference>
<feature type="binding site" evidence="1">
    <location>
        <position position="154"/>
    </location>
    <ligand>
        <name>Ni(2+)</name>
        <dbReference type="ChEBI" id="CHEBI:49786"/>
    </ligand>
</feature>
<dbReference type="InterPro" id="IPR035922">
    <property type="entry name" value="3H_dom_sf"/>
</dbReference>
<keyword evidence="1" id="KW-0533">Nickel</keyword>
<dbReference type="PIRSF" id="PIRSF037847">
    <property type="entry name" value="NiaR"/>
    <property type="match status" value="1"/>
</dbReference>
<gene>
    <name evidence="4" type="ORF">DCC39_10540</name>
</gene>
<dbReference type="EMBL" id="QCZG01000020">
    <property type="protein sequence ID" value="PWA10719.1"/>
    <property type="molecule type" value="Genomic_DNA"/>
</dbReference>
<protein>
    <submittedName>
        <fullName evidence="4">Transcription repressor NadR</fullName>
    </submittedName>
</protein>
<dbReference type="InterPro" id="IPR004173">
    <property type="entry name" value="3H_domain"/>
</dbReference>
<evidence type="ECO:0000256" key="1">
    <source>
        <dbReference type="PIRSR" id="PIRSR037847-1"/>
    </source>
</evidence>
<comment type="caution">
    <text evidence="4">The sequence shown here is derived from an EMBL/GenBank/DDBJ whole genome shotgun (WGS) entry which is preliminary data.</text>
</comment>
<organism evidence="4 5">
    <name type="scientific">Pueribacillus theae</name>
    <dbReference type="NCBI Taxonomy" id="2171751"/>
    <lineage>
        <taxon>Bacteria</taxon>
        <taxon>Bacillati</taxon>
        <taxon>Bacillota</taxon>
        <taxon>Bacilli</taxon>
        <taxon>Bacillales</taxon>
        <taxon>Bacillaceae</taxon>
        <taxon>Pueribacillus</taxon>
    </lineage>
</organism>
<feature type="binding site" evidence="1">
    <location>
        <position position="152"/>
    </location>
    <ligand>
        <name>Ni(2+)</name>
        <dbReference type="ChEBI" id="CHEBI:49786"/>
    </ligand>
</feature>
<dbReference type="Gene3D" id="1.10.10.10">
    <property type="entry name" value="Winged helix-like DNA-binding domain superfamily/Winged helix DNA-binding domain"/>
    <property type="match status" value="1"/>
</dbReference>
<dbReference type="SUPFAM" id="SSF75500">
    <property type="entry name" value="Putative transcriptional regulator TM1602, C-terminal domain"/>
    <property type="match status" value="1"/>
</dbReference>
<accession>A0A2U1K0L5</accession>
<dbReference type="SUPFAM" id="SSF46785">
    <property type="entry name" value="Winged helix' DNA-binding domain"/>
    <property type="match status" value="1"/>
</dbReference>
<evidence type="ECO:0000313" key="4">
    <source>
        <dbReference type="EMBL" id="PWA10719.1"/>
    </source>
</evidence>
<dbReference type="PANTHER" id="PTHR40068">
    <property type="entry name" value="TRANSCRIPTION REPRESSOR NIAR-RELATED"/>
    <property type="match status" value="1"/>
</dbReference>
<feature type="binding site" evidence="1">
    <location>
        <position position="85"/>
    </location>
    <ligand>
        <name>Ni(2+)</name>
        <dbReference type="ChEBI" id="CHEBI:49786"/>
    </ligand>
</feature>
<evidence type="ECO:0000259" key="2">
    <source>
        <dbReference type="Pfam" id="PF02829"/>
    </source>
</evidence>
<dbReference type="InterPro" id="IPR036390">
    <property type="entry name" value="WH_DNA-bd_sf"/>
</dbReference>
<name>A0A2U1K0L5_9BACI</name>
<dbReference type="Pfam" id="PF02829">
    <property type="entry name" value="3H"/>
    <property type="match status" value="1"/>
</dbReference>
<dbReference type="Pfam" id="PF08279">
    <property type="entry name" value="HTH_11"/>
    <property type="match status" value="1"/>
</dbReference>
<dbReference type="InterPro" id="IPR013196">
    <property type="entry name" value="HTH_11"/>
</dbReference>
<reference evidence="4 5" key="1">
    <citation type="submission" date="2018-04" db="EMBL/GenBank/DDBJ databases">
        <title>Camelliibacillus theae gen. nov., sp. nov., isolated from Pu'er tea.</title>
        <authorList>
            <person name="Niu L."/>
        </authorList>
    </citation>
    <scope>NUCLEOTIDE SEQUENCE [LARGE SCALE GENOMIC DNA]</scope>
    <source>
        <strain evidence="4 5">T8</strain>
    </source>
</reference>
<sequence length="182" mass="20462">MKGNKEKILGDERRALILKWLKEEGKPITGSALAKRTNVSRQVIVQDISLLKAKNEPIVATAQGYLYMEQPPAKPPFQWVIAVKHKPEDTRKELEILVDHGVTVRDATIEHPVYGDLTGSLMISSRRDVDLFIKKMKSAKASLLSELTDGVHMHTLDAENEEQLQEACHALEKAGFLLRQND</sequence>